<evidence type="ECO:0000259" key="3">
    <source>
        <dbReference type="PROSITE" id="PS50977"/>
    </source>
</evidence>
<dbReference type="Proteomes" id="UP000218257">
    <property type="component" value="Chromosome"/>
</dbReference>
<gene>
    <name evidence="4" type="ORF">DEHALATV1_1391</name>
</gene>
<dbReference type="PANTHER" id="PTHR43479:SF11">
    <property type="entry name" value="ACREF_ENVCD OPERON REPRESSOR-RELATED"/>
    <property type="match status" value="1"/>
</dbReference>
<dbReference type="InterPro" id="IPR001647">
    <property type="entry name" value="HTH_TetR"/>
</dbReference>
<feature type="domain" description="HTH tetR-type" evidence="3">
    <location>
        <begin position="23"/>
        <end position="83"/>
    </location>
</feature>
<proteinExistence type="predicted"/>
<dbReference type="InterPro" id="IPR050624">
    <property type="entry name" value="HTH-type_Tx_Regulator"/>
</dbReference>
<dbReference type="InterPro" id="IPR009057">
    <property type="entry name" value="Homeodomain-like_sf"/>
</dbReference>
<keyword evidence="1 2" id="KW-0238">DNA-binding</keyword>
<dbReference type="AlphaFoldDB" id="A0AB33HS47"/>
<name>A0AB33HS47_9CHLR</name>
<dbReference type="Pfam" id="PF00440">
    <property type="entry name" value="TetR_N"/>
    <property type="match status" value="1"/>
</dbReference>
<accession>A0AB33HS47</accession>
<dbReference type="InterPro" id="IPR036271">
    <property type="entry name" value="Tet_transcr_reg_TetR-rel_C_sf"/>
</dbReference>
<dbReference type="PANTHER" id="PTHR43479">
    <property type="entry name" value="ACREF/ENVCD OPERON REPRESSOR-RELATED"/>
    <property type="match status" value="1"/>
</dbReference>
<dbReference type="SUPFAM" id="SSF48498">
    <property type="entry name" value="Tetracyclin repressor-like, C-terminal domain"/>
    <property type="match status" value="1"/>
</dbReference>
<dbReference type="EMBL" id="AP017649">
    <property type="protein sequence ID" value="BAZ98019.1"/>
    <property type="molecule type" value="Genomic_DNA"/>
</dbReference>
<evidence type="ECO:0000313" key="4">
    <source>
        <dbReference type="EMBL" id="BAZ98019.1"/>
    </source>
</evidence>
<protein>
    <submittedName>
        <fullName evidence="4">TetR family transcriptional regulator</fullName>
    </submittedName>
</protein>
<evidence type="ECO:0000313" key="5">
    <source>
        <dbReference type="Proteomes" id="UP000218257"/>
    </source>
</evidence>
<dbReference type="GO" id="GO:0003677">
    <property type="term" value="F:DNA binding"/>
    <property type="evidence" value="ECO:0007669"/>
    <property type="project" value="UniProtKB-UniRule"/>
</dbReference>
<feature type="DNA-binding region" description="H-T-H motif" evidence="2">
    <location>
        <begin position="46"/>
        <end position="65"/>
    </location>
</feature>
<dbReference type="PROSITE" id="PS50977">
    <property type="entry name" value="HTH_TETR_2"/>
    <property type="match status" value="1"/>
</dbReference>
<evidence type="ECO:0000256" key="1">
    <source>
        <dbReference type="ARBA" id="ARBA00023125"/>
    </source>
</evidence>
<sequence>MYTISKSNKKIGEIMDGFEKRKTQSKEAILKVALELFEQHGFSRVCIPEIARQAGVSPVTVYNHFGNKEELIKEIFKVFLDNLLDSYRKIIEAKMPFEEKLETLFFSQEAFTQQYQGELMETSAKRYPVVQEYIDDYWGEQRDNLIGKLLAEGKAGGYIRPDLSLQVFFFYYQIVRRGVYAIPNIAERMLNKPHLMPEVISVAIHGLRG</sequence>
<dbReference type="PRINTS" id="PR00455">
    <property type="entry name" value="HTHTETR"/>
</dbReference>
<organism evidence="4 5">
    <name type="scientific">Dehalococcoides mccartyi</name>
    <dbReference type="NCBI Taxonomy" id="61435"/>
    <lineage>
        <taxon>Bacteria</taxon>
        <taxon>Bacillati</taxon>
        <taxon>Chloroflexota</taxon>
        <taxon>Dehalococcoidia</taxon>
        <taxon>Dehalococcoidales</taxon>
        <taxon>Dehalococcoidaceae</taxon>
        <taxon>Dehalococcoides</taxon>
    </lineage>
</organism>
<dbReference type="SUPFAM" id="SSF46689">
    <property type="entry name" value="Homeodomain-like"/>
    <property type="match status" value="1"/>
</dbReference>
<reference evidence="4 5" key="1">
    <citation type="journal article" date="2017" name="Sci. Rep.">
        <title>Isolation and genomic characterization of a Dehalococcoides strain suggests genomic rearrangement during culture.</title>
        <authorList>
            <person name="Yohda M."/>
            <person name="Ikegami K."/>
            <person name="Aita Y."/>
            <person name="Kitajima M."/>
            <person name="Takechi A."/>
            <person name="Iwamoto M."/>
            <person name="Fukuda T."/>
            <person name="Tamura N."/>
            <person name="Shibasaki J."/>
            <person name="Koike S."/>
            <person name="Komatsu D."/>
            <person name="Miyagi S."/>
            <person name="Nishimura M."/>
            <person name="Uchino Y."/>
            <person name="Shiroma A."/>
            <person name="Shimoji M."/>
            <person name="Tamotsu H."/>
            <person name="Ashimine N."/>
            <person name="Shinzato M."/>
            <person name="Ohki S."/>
            <person name="Nakano K."/>
            <person name="Teruya K."/>
            <person name="Satou K."/>
            <person name="Hirano T."/>
            <person name="Yagi O."/>
        </authorList>
    </citation>
    <scope>NUCLEOTIDE SEQUENCE [LARGE SCALE GENOMIC DNA]</scope>
    <source>
        <strain evidence="4 5">UCH-ATV1</strain>
    </source>
</reference>
<evidence type="ECO:0000256" key="2">
    <source>
        <dbReference type="PROSITE-ProRule" id="PRU00335"/>
    </source>
</evidence>
<dbReference type="Gene3D" id="1.10.357.10">
    <property type="entry name" value="Tetracycline Repressor, domain 2"/>
    <property type="match status" value="1"/>
</dbReference>